<dbReference type="InterPro" id="IPR029000">
    <property type="entry name" value="Cyclophilin-like_dom_sf"/>
</dbReference>
<evidence type="ECO:0000256" key="2">
    <source>
        <dbReference type="ARBA" id="ARBA00004123"/>
    </source>
</evidence>
<comment type="function">
    <text evidence="10">Catalyzes the cis-trans isomerization of proline imidic peptide bonds in proteins.</text>
</comment>
<dbReference type="PROSITE" id="PS00170">
    <property type="entry name" value="CSA_PPIASE_1"/>
    <property type="match status" value="1"/>
</dbReference>
<dbReference type="FunFam" id="2.40.100.10:FF:000010">
    <property type="entry name" value="Peptidyl-prolyl cis-trans isomerase E"/>
    <property type="match status" value="1"/>
</dbReference>
<dbReference type="Pfam" id="PF00076">
    <property type="entry name" value="RRM_1"/>
    <property type="match status" value="1"/>
</dbReference>
<evidence type="ECO:0000256" key="9">
    <source>
        <dbReference type="ARBA" id="ARBA00023242"/>
    </source>
</evidence>
<dbReference type="Gene3D" id="2.40.100.10">
    <property type="entry name" value="Cyclophilin-like"/>
    <property type="match status" value="1"/>
</dbReference>
<dbReference type="GeneID" id="118409544"/>
<dbReference type="PANTHER" id="PTHR11071:SF561">
    <property type="entry name" value="PEPTIDYL-PROLYL CIS-TRANS ISOMERASE D-RELATED"/>
    <property type="match status" value="1"/>
</dbReference>
<keyword evidence="7 10" id="KW-0697">Rotamase</keyword>
<keyword evidence="9" id="KW-0539">Nucleus</keyword>
<dbReference type="Proteomes" id="UP000001554">
    <property type="component" value="Chromosome 2"/>
</dbReference>
<dbReference type="PIRSF" id="PIRSF001475">
    <property type="entry name" value="PPI_cyclophilin_E"/>
    <property type="match status" value="1"/>
</dbReference>
<dbReference type="GO" id="GO:0000398">
    <property type="term" value="P:mRNA splicing, via spliceosome"/>
    <property type="evidence" value="ECO:0007669"/>
    <property type="project" value="UniProtKB-ARBA"/>
</dbReference>
<dbReference type="FunFam" id="3.30.70.330:FF:000776">
    <property type="entry name" value="Peptidyl-prolyl cis-trans isomerase E"/>
    <property type="match status" value="1"/>
</dbReference>
<dbReference type="GO" id="GO:0006457">
    <property type="term" value="P:protein folding"/>
    <property type="evidence" value="ECO:0000318"/>
    <property type="project" value="GO_Central"/>
</dbReference>
<dbReference type="GO" id="GO:0003755">
    <property type="term" value="F:peptidyl-prolyl cis-trans isomerase activity"/>
    <property type="evidence" value="ECO:0000318"/>
    <property type="project" value="GO_Central"/>
</dbReference>
<dbReference type="PROSITE" id="PS50102">
    <property type="entry name" value="RRM"/>
    <property type="match status" value="1"/>
</dbReference>
<protein>
    <recommendedName>
        <fullName evidence="5 10">Peptidyl-prolyl cis-trans isomerase E</fullName>
        <shortName evidence="10">PPIase E</shortName>
        <ecNumber evidence="4 10">5.2.1.8</ecNumber>
    </recommendedName>
</protein>
<evidence type="ECO:0000313" key="15">
    <source>
        <dbReference type="Proteomes" id="UP000001554"/>
    </source>
</evidence>
<proteinExistence type="inferred from homology"/>
<keyword evidence="8 10" id="KW-0413">Isomerase</keyword>
<evidence type="ECO:0000256" key="3">
    <source>
        <dbReference type="ARBA" id="ARBA00009483"/>
    </source>
</evidence>
<evidence type="ECO:0000256" key="11">
    <source>
        <dbReference type="PROSITE-ProRule" id="PRU00176"/>
    </source>
</evidence>
<comment type="subcellular location">
    <subcellularLocation>
        <location evidence="2">Nucleus</location>
    </subcellularLocation>
</comment>
<dbReference type="InterPro" id="IPR035979">
    <property type="entry name" value="RBD_domain_sf"/>
</dbReference>
<evidence type="ECO:0000256" key="1">
    <source>
        <dbReference type="ARBA" id="ARBA00000971"/>
    </source>
</evidence>
<dbReference type="InterPro" id="IPR012677">
    <property type="entry name" value="Nucleotide-bd_a/b_plait_sf"/>
</dbReference>
<dbReference type="InterPro" id="IPR034168">
    <property type="entry name" value="PPIE_RRM"/>
</dbReference>
<comment type="similarity">
    <text evidence="3 10">Belongs to the cyclophilin-type PPIase family. PPIase E subfamily.</text>
</comment>
<evidence type="ECO:0000313" key="16">
    <source>
        <dbReference type="RefSeq" id="XP_035666539.1"/>
    </source>
</evidence>
<evidence type="ECO:0000256" key="4">
    <source>
        <dbReference type="ARBA" id="ARBA00013194"/>
    </source>
</evidence>
<dbReference type="PRINTS" id="PR00153">
    <property type="entry name" value="CSAPPISMRASE"/>
</dbReference>
<evidence type="ECO:0000259" key="14">
    <source>
        <dbReference type="PROSITE" id="PS50102"/>
    </source>
</evidence>
<dbReference type="EC" id="5.2.1.8" evidence="4 10"/>
<dbReference type="Gene3D" id="3.30.70.330">
    <property type="match status" value="1"/>
</dbReference>
<feature type="compositionally biased region" description="Low complexity" evidence="12">
    <location>
        <begin position="119"/>
        <end position="128"/>
    </location>
</feature>
<feature type="domain" description="RRM" evidence="14">
    <location>
        <begin position="8"/>
        <end position="86"/>
    </location>
</feature>
<evidence type="ECO:0000259" key="13">
    <source>
        <dbReference type="PROSITE" id="PS50072"/>
    </source>
</evidence>
<dbReference type="SMART" id="SM00360">
    <property type="entry name" value="RRM"/>
    <property type="match status" value="1"/>
</dbReference>
<dbReference type="InterPro" id="IPR000504">
    <property type="entry name" value="RRM_dom"/>
</dbReference>
<dbReference type="OrthoDB" id="193499at2759"/>
<dbReference type="InterPro" id="IPR020892">
    <property type="entry name" value="Cyclophilin-type_PPIase_CS"/>
</dbReference>
<sequence length="314" mass="34066">MAAPNTKRIVYVGGLAEEVDEKVLHAAFIPFGDLVDINIPLDYETQKHRGFAFVEFEGAEDAAAAIDNMHESELFGRTIRCNLAKPMKLKEGSMKAVWSEDSWLKKFAGKSLDEGETEGAGTSSSSAEPGEKRPAEESGQMAEPAAKKAKGNPQVFMDIKIGSRQAGRIVILLRADVVPKTAENFRCLCSHEKGFGYKGSSFHRVIPQFMNQGGDFTNHNGTGGKSIYGGKFEDENFELKHTGPGIMSMANSGPNSNGSQFFMTTAPTPWLDGKHVVFGQVIEGMDVVKKVEKIGTKSGKPTERVVITNCGELV</sequence>
<keyword evidence="6 11" id="KW-0694">RNA-binding</keyword>
<dbReference type="Pfam" id="PF00160">
    <property type="entry name" value="Pro_isomerase"/>
    <property type="match status" value="1"/>
</dbReference>
<reference evidence="15" key="2">
    <citation type="journal article" date="2020" name="Nat. Ecol. Evol.">
        <title>Deeply conserved synteny resolves early events in vertebrate evolution.</title>
        <authorList>
            <person name="Simakov O."/>
            <person name="Marletaz F."/>
            <person name="Yue J.X."/>
            <person name="O'Connell B."/>
            <person name="Jenkins J."/>
            <person name="Brandt A."/>
            <person name="Calef R."/>
            <person name="Tung C.H."/>
            <person name="Huang T.K."/>
            <person name="Schmutz J."/>
            <person name="Satoh N."/>
            <person name="Yu J.K."/>
            <person name="Putnam N.H."/>
            <person name="Green R.E."/>
            <person name="Rokhsar D.S."/>
        </authorList>
    </citation>
    <scope>NUCLEOTIDE SEQUENCE [LARGE SCALE GENOMIC DNA]</scope>
    <source>
        <strain evidence="15">S238N-H82</strain>
    </source>
</reference>
<keyword evidence="15" id="KW-1185">Reference proteome</keyword>
<comment type="catalytic activity">
    <reaction evidence="1 10">
        <text>[protein]-peptidylproline (omega=180) = [protein]-peptidylproline (omega=0)</text>
        <dbReference type="Rhea" id="RHEA:16237"/>
        <dbReference type="Rhea" id="RHEA-COMP:10747"/>
        <dbReference type="Rhea" id="RHEA-COMP:10748"/>
        <dbReference type="ChEBI" id="CHEBI:83833"/>
        <dbReference type="ChEBI" id="CHEBI:83834"/>
        <dbReference type="EC" id="5.2.1.8"/>
    </reaction>
</comment>
<dbReference type="GO" id="GO:0003723">
    <property type="term" value="F:RNA binding"/>
    <property type="evidence" value="ECO:0007669"/>
    <property type="project" value="UniProtKB-UniRule"/>
</dbReference>
<dbReference type="KEGG" id="bfo:118409544"/>
<reference evidence="16" key="3">
    <citation type="submission" date="2025-08" db="UniProtKB">
        <authorList>
            <consortium name="RefSeq"/>
        </authorList>
    </citation>
    <scope>IDENTIFICATION</scope>
</reference>
<dbReference type="InterPro" id="IPR016304">
    <property type="entry name" value="PPIE"/>
</dbReference>
<dbReference type="CDD" id="cd12347">
    <property type="entry name" value="RRM_PPIE"/>
    <property type="match status" value="1"/>
</dbReference>
<feature type="domain" description="PPIase cyclophilin-type" evidence="13">
    <location>
        <begin position="156"/>
        <end position="312"/>
    </location>
</feature>
<dbReference type="InterPro" id="IPR002130">
    <property type="entry name" value="Cyclophilin-type_PPIase_dom"/>
</dbReference>
<dbReference type="SUPFAM" id="SSF54928">
    <property type="entry name" value="RNA-binding domain, RBD"/>
    <property type="match status" value="1"/>
</dbReference>
<name>A0A9J7KM69_BRAFL</name>
<dbReference type="RefSeq" id="XP_035666539.1">
    <property type="nucleotide sequence ID" value="XM_035810646.1"/>
</dbReference>
<evidence type="ECO:0000256" key="6">
    <source>
        <dbReference type="ARBA" id="ARBA00022884"/>
    </source>
</evidence>
<dbReference type="SUPFAM" id="SSF50891">
    <property type="entry name" value="Cyclophilin-like"/>
    <property type="match status" value="1"/>
</dbReference>
<dbReference type="PROSITE" id="PS50072">
    <property type="entry name" value="CSA_PPIASE_2"/>
    <property type="match status" value="1"/>
</dbReference>
<dbReference type="GO" id="GO:0005737">
    <property type="term" value="C:cytoplasm"/>
    <property type="evidence" value="ECO:0000318"/>
    <property type="project" value="GO_Central"/>
</dbReference>
<dbReference type="PANTHER" id="PTHR11071">
    <property type="entry name" value="PEPTIDYL-PROLYL CIS-TRANS ISOMERASE"/>
    <property type="match status" value="1"/>
</dbReference>
<dbReference type="GO" id="GO:0071013">
    <property type="term" value="C:catalytic step 2 spliceosome"/>
    <property type="evidence" value="ECO:0000318"/>
    <property type="project" value="GO_Central"/>
</dbReference>
<accession>A0A9J7KM69</accession>
<feature type="region of interest" description="Disordered" evidence="12">
    <location>
        <begin position="112"/>
        <end position="149"/>
    </location>
</feature>
<evidence type="ECO:0000256" key="10">
    <source>
        <dbReference type="PIRNR" id="PIRNR001475"/>
    </source>
</evidence>
<evidence type="ECO:0000256" key="7">
    <source>
        <dbReference type="ARBA" id="ARBA00023110"/>
    </source>
</evidence>
<organism evidence="15 16">
    <name type="scientific">Branchiostoma floridae</name>
    <name type="common">Florida lancelet</name>
    <name type="synonym">Amphioxus</name>
    <dbReference type="NCBI Taxonomy" id="7739"/>
    <lineage>
        <taxon>Eukaryota</taxon>
        <taxon>Metazoa</taxon>
        <taxon>Chordata</taxon>
        <taxon>Cephalochordata</taxon>
        <taxon>Leptocardii</taxon>
        <taxon>Amphioxiformes</taxon>
        <taxon>Branchiostomatidae</taxon>
        <taxon>Branchiostoma</taxon>
    </lineage>
</organism>
<gene>
    <name evidence="16" type="primary">LOC118409544</name>
</gene>
<reference evidence="16" key="1">
    <citation type="journal article" date="2016" name="Genome Biol. Evol.">
        <title>Conserved non-coding elements in the most distant genera of cephalochordates: the Goldilocks principle.</title>
        <authorList>
            <person name="Yue J.X."/>
            <person name="Kozmikova I."/>
            <person name="Ono H."/>
            <person name="Nossa C.W."/>
            <person name="Kozmik Z."/>
            <person name="Putnam N.H."/>
            <person name="Yu J.K."/>
            <person name="Holland L.Z."/>
        </authorList>
    </citation>
    <scope>NUCLEOTIDE SEQUENCE</scope>
</reference>
<evidence type="ECO:0000256" key="12">
    <source>
        <dbReference type="SAM" id="MobiDB-lite"/>
    </source>
</evidence>
<dbReference type="GO" id="GO:0016018">
    <property type="term" value="F:cyclosporin A binding"/>
    <property type="evidence" value="ECO:0000318"/>
    <property type="project" value="GO_Central"/>
</dbReference>
<evidence type="ECO:0000256" key="8">
    <source>
        <dbReference type="ARBA" id="ARBA00023235"/>
    </source>
</evidence>
<dbReference type="CDD" id="cd01926">
    <property type="entry name" value="cyclophilin_ABH_like"/>
    <property type="match status" value="1"/>
</dbReference>
<dbReference type="AlphaFoldDB" id="A0A9J7KM69"/>
<dbReference type="OMA" id="KIVIYAC"/>
<evidence type="ECO:0000256" key="5">
    <source>
        <dbReference type="ARBA" id="ARBA00021137"/>
    </source>
</evidence>